<sequence length="165" mass="19260">MRGADTLIPLMLGNLRQEIQAEQVLLRQRAQDGDNYGVFPKSRRRRSRRNYHEASQLMENTLNNLWQQFKNVERPFLIRDPIRAEKVQRGDYWGESDVDDRAYARPSPNEKRVTNRMGMAEAGLSADEQRYYRTDLIHRFVWCSASKFAGSKEIHLKPMNSSSGV</sequence>
<dbReference type="EMBL" id="JAXLQG010000015">
    <property type="protein sequence ID" value="KAK5532365.1"/>
    <property type="molecule type" value="Genomic_DNA"/>
</dbReference>
<gene>
    <name evidence="1" type="ORF">LTR25_007898</name>
</gene>
<comment type="caution">
    <text evidence="1">The sequence shown here is derived from an EMBL/GenBank/DDBJ whole genome shotgun (WGS) entry which is preliminary data.</text>
</comment>
<evidence type="ECO:0000313" key="1">
    <source>
        <dbReference type="EMBL" id="KAK5532365.1"/>
    </source>
</evidence>
<evidence type="ECO:0000313" key="2">
    <source>
        <dbReference type="Proteomes" id="UP001345827"/>
    </source>
</evidence>
<keyword evidence="2" id="KW-1185">Reference proteome</keyword>
<reference evidence="1 2" key="1">
    <citation type="submission" date="2023-06" db="EMBL/GenBank/DDBJ databases">
        <title>Black Yeasts Isolated from many extreme environments.</title>
        <authorList>
            <person name="Coleine C."/>
            <person name="Stajich J.E."/>
            <person name="Selbmann L."/>
        </authorList>
    </citation>
    <scope>NUCLEOTIDE SEQUENCE [LARGE SCALE GENOMIC DNA]</scope>
    <source>
        <strain evidence="1 2">CCFEE 5887</strain>
    </source>
</reference>
<protein>
    <submittedName>
        <fullName evidence="1">Uncharacterized protein</fullName>
    </submittedName>
</protein>
<organism evidence="1 2">
    <name type="scientific">Vermiconidia calcicola</name>
    <dbReference type="NCBI Taxonomy" id="1690605"/>
    <lineage>
        <taxon>Eukaryota</taxon>
        <taxon>Fungi</taxon>
        <taxon>Dikarya</taxon>
        <taxon>Ascomycota</taxon>
        <taxon>Pezizomycotina</taxon>
        <taxon>Dothideomycetes</taxon>
        <taxon>Dothideomycetidae</taxon>
        <taxon>Mycosphaerellales</taxon>
        <taxon>Extremaceae</taxon>
        <taxon>Vermiconidia</taxon>
    </lineage>
</organism>
<name>A0AAV9Q0M1_9PEZI</name>
<dbReference type="Proteomes" id="UP001345827">
    <property type="component" value="Unassembled WGS sequence"/>
</dbReference>
<dbReference type="AlphaFoldDB" id="A0AAV9Q0M1"/>
<accession>A0AAV9Q0M1</accession>
<proteinExistence type="predicted"/>